<dbReference type="AlphaFoldDB" id="A0A5B9QEY0"/>
<dbReference type="PANTHER" id="PTHR38657:SF1">
    <property type="entry name" value="SLR1343 PROTEIN"/>
    <property type="match status" value="1"/>
</dbReference>
<dbReference type="PANTHER" id="PTHR38657">
    <property type="entry name" value="SLR1343 PROTEIN"/>
    <property type="match status" value="1"/>
</dbReference>
<dbReference type="Proteomes" id="UP000323917">
    <property type="component" value="Chromosome"/>
</dbReference>
<gene>
    <name evidence="1" type="ORF">Pr1d_49430</name>
</gene>
<sequence length="71" mass="8444">MGEPLTPKKDENACRFTPVYWDFLSRHKKRLQGNNRMSMQLKNLERKPRAELKVIRKRAQSLRNTFGADLK</sequence>
<dbReference type="Gene3D" id="1.10.10.1710">
    <property type="entry name" value="Deoxyribodipyrimidine photolyase-related"/>
    <property type="match status" value="1"/>
</dbReference>
<dbReference type="InterPro" id="IPR052551">
    <property type="entry name" value="UV-DNA_repair_photolyase"/>
</dbReference>
<evidence type="ECO:0000313" key="1">
    <source>
        <dbReference type="EMBL" id="QEG37597.1"/>
    </source>
</evidence>
<organism evidence="1 2">
    <name type="scientific">Bythopirellula goksoeyrii</name>
    <dbReference type="NCBI Taxonomy" id="1400387"/>
    <lineage>
        <taxon>Bacteria</taxon>
        <taxon>Pseudomonadati</taxon>
        <taxon>Planctomycetota</taxon>
        <taxon>Planctomycetia</taxon>
        <taxon>Pirellulales</taxon>
        <taxon>Lacipirellulaceae</taxon>
        <taxon>Bythopirellula</taxon>
    </lineage>
</organism>
<protein>
    <submittedName>
        <fullName evidence="1">Uncharacterized protein</fullName>
    </submittedName>
</protein>
<evidence type="ECO:0000313" key="2">
    <source>
        <dbReference type="Proteomes" id="UP000323917"/>
    </source>
</evidence>
<proteinExistence type="predicted"/>
<accession>A0A5B9QEY0</accession>
<dbReference type="KEGG" id="bgok:Pr1d_49430"/>
<dbReference type="EMBL" id="CP042913">
    <property type="protein sequence ID" value="QEG37597.1"/>
    <property type="molecule type" value="Genomic_DNA"/>
</dbReference>
<reference evidence="1 2" key="1">
    <citation type="submission" date="2019-08" db="EMBL/GenBank/DDBJ databases">
        <title>Deep-cultivation of Planctomycetes and their phenomic and genomic characterization uncovers novel biology.</title>
        <authorList>
            <person name="Wiegand S."/>
            <person name="Jogler M."/>
            <person name="Boedeker C."/>
            <person name="Pinto D."/>
            <person name="Vollmers J."/>
            <person name="Rivas-Marin E."/>
            <person name="Kohn T."/>
            <person name="Peeters S.H."/>
            <person name="Heuer A."/>
            <person name="Rast P."/>
            <person name="Oberbeckmann S."/>
            <person name="Bunk B."/>
            <person name="Jeske O."/>
            <person name="Meyerdierks A."/>
            <person name="Storesund J.E."/>
            <person name="Kallscheuer N."/>
            <person name="Luecker S."/>
            <person name="Lage O.M."/>
            <person name="Pohl T."/>
            <person name="Merkel B.J."/>
            <person name="Hornburger P."/>
            <person name="Mueller R.-W."/>
            <person name="Bruemmer F."/>
            <person name="Labrenz M."/>
            <person name="Spormann A.M."/>
            <person name="Op den Camp H."/>
            <person name="Overmann J."/>
            <person name="Amann R."/>
            <person name="Jetten M.S.M."/>
            <person name="Mascher T."/>
            <person name="Medema M.H."/>
            <person name="Devos D.P."/>
            <person name="Kaster A.-K."/>
            <person name="Ovreas L."/>
            <person name="Rohde M."/>
            <person name="Galperin M.Y."/>
            <person name="Jogler C."/>
        </authorList>
    </citation>
    <scope>NUCLEOTIDE SEQUENCE [LARGE SCALE GENOMIC DNA]</scope>
    <source>
        <strain evidence="1 2">Pr1d</strain>
    </source>
</reference>
<keyword evidence="2" id="KW-1185">Reference proteome</keyword>
<name>A0A5B9QEY0_9BACT</name>